<protein>
    <recommendedName>
        <fullName evidence="1">Mutator-like transposase domain-containing protein</fullName>
    </recommendedName>
</protein>
<keyword evidence="3" id="KW-1185">Reference proteome</keyword>
<gene>
    <name evidence="2" type="primary">AVEN_252838_1</name>
    <name evidence="2" type="ORF">NPIL_561761</name>
</gene>
<proteinExistence type="predicted"/>
<feature type="domain" description="Mutator-like transposase" evidence="1">
    <location>
        <begin position="10"/>
        <end position="62"/>
    </location>
</feature>
<reference evidence="2" key="1">
    <citation type="submission" date="2020-08" db="EMBL/GenBank/DDBJ databases">
        <title>Multicomponent nature underlies the extraordinary mechanical properties of spider dragline silk.</title>
        <authorList>
            <person name="Kono N."/>
            <person name="Nakamura H."/>
            <person name="Mori M."/>
            <person name="Yoshida Y."/>
            <person name="Ohtoshi R."/>
            <person name="Malay A.D."/>
            <person name="Moran D.A.P."/>
            <person name="Tomita M."/>
            <person name="Numata K."/>
            <person name="Arakawa K."/>
        </authorList>
    </citation>
    <scope>NUCLEOTIDE SEQUENCE</scope>
</reference>
<name>A0A8X6UQL6_NEPPI</name>
<accession>A0A8X6UQL6</accession>
<dbReference type="EMBL" id="BMAW01034016">
    <property type="protein sequence ID" value="GFU33190.1"/>
    <property type="molecule type" value="Genomic_DNA"/>
</dbReference>
<evidence type="ECO:0000259" key="1">
    <source>
        <dbReference type="Pfam" id="PF20700"/>
    </source>
</evidence>
<dbReference type="Proteomes" id="UP000887013">
    <property type="component" value="Unassembled WGS sequence"/>
</dbReference>
<dbReference type="AlphaFoldDB" id="A0A8X6UQL6"/>
<comment type="caution">
    <text evidence="2">The sequence shown here is derived from an EMBL/GenBank/DDBJ whole genome shotgun (WGS) entry which is preliminary data.</text>
</comment>
<evidence type="ECO:0000313" key="3">
    <source>
        <dbReference type="Proteomes" id="UP000887013"/>
    </source>
</evidence>
<dbReference type="Pfam" id="PF20700">
    <property type="entry name" value="Mutator"/>
    <property type="match status" value="1"/>
</dbReference>
<dbReference type="InterPro" id="IPR049012">
    <property type="entry name" value="Mutator_transp_dom"/>
</dbReference>
<evidence type="ECO:0000313" key="2">
    <source>
        <dbReference type="EMBL" id="GFU33190.1"/>
    </source>
</evidence>
<sequence>MADAVHEVVDENDGGRTTAVAIDGNWQKRGISSRNGVVAVTIVDTGTVIHVEILSKHCICPSKINHLQNCKRNLMVIVAKWR</sequence>
<dbReference type="OrthoDB" id="6154036at2759"/>
<organism evidence="2 3">
    <name type="scientific">Nephila pilipes</name>
    <name type="common">Giant wood spider</name>
    <name type="synonym">Nephila maculata</name>
    <dbReference type="NCBI Taxonomy" id="299642"/>
    <lineage>
        <taxon>Eukaryota</taxon>
        <taxon>Metazoa</taxon>
        <taxon>Ecdysozoa</taxon>
        <taxon>Arthropoda</taxon>
        <taxon>Chelicerata</taxon>
        <taxon>Arachnida</taxon>
        <taxon>Araneae</taxon>
        <taxon>Araneomorphae</taxon>
        <taxon>Entelegynae</taxon>
        <taxon>Araneoidea</taxon>
        <taxon>Nephilidae</taxon>
        <taxon>Nephila</taxon>
    </lineage>
</organism>